<dbReference type="AlphaFoldDB" id="A0A7G9WJ12"/>
<keyword evidence="6" id="KW-0663">Pyridoxal phosphate</keyword>
<evidence type="ECO:0000256" key="6">
    <source>
        <dbReference type="ARBA" id="ARBA00022898"/>
    </source>
</evidence>
<dbReference type="PROSITE" id="PS00595">
    <property type="entry name" value="AA_TRANSFER_CLASS_5"/>
    <property type="match status" value="1"/>
</dbReference>
<dbReference type="GO" id="GO:0031071">
    <property type="term" value="F:cysteine desulfurase activity"/>
    <property type="evidence" value="ECO:0007669"/>
    <property type="project" value="UniProtKB-EC"/>
</dbReference>
<keyword evidence="4" id="KW-0808">Transferase</keyword>
<dbReference type="PANTHER" id="PTHR11601">
    <property type="entry name" value="CYSTEINE DESULFURYLASE FAMILY MEMBER"/>
    <property type="match status" value="1"/>
</dbReference>
<feature type="domain" description="Aminotransferase class V" evidence="11">
    <location>
        <begin position="5"/>
        <end position="367"/>
    </location>
</feature>
<evidence type="ECO:0000256" key="1">
    <source>
        <dbReference type="ARBA" id="ARBA00001933"/>
    </source>
</evidence>
<evidence type="ECO:0000256" key="7">
    <source>
        <dbReference type="ARBA" id="ARBA00023004"/>
    </source>
</evidence>
<dbReference type="GO" id="GO:0051536">
    <property type="term" value="F:iron-sulfur cluster binding"/>
    <property type="evidence" value="ECO:0007669"/>
    <property type="project" value="UniProtKB-KW"/>
</dbReference>
<organism evidence="12 13">
    <name type="scientific">Caproicibacterium amylolyticum</name>
    <dbReference type="NCBI Taxonomy" id="2766537"/>
    <lineage>
        <taxon>Bacteria</taxon>
        <taxon>Bacillati</taxon>
        <taxon>Bacillota</taxon>
        <taxon>Clostridia</taxon>
        <taxon>Eubacteriales</taxon>
        <taxon>Oscillospiraceae</taxon>
        <taxon>Caproicibacterium</taxon>
    </lineage>
</organism>
<dbReference type="KEGG" id="caml:H6X83_03230"/>
<dbReference type="InterPro" id="IPR016454">
    <property type="entry name" value="Cysteine_dSase"/>
</dbReference>
<evidence type="ECO:0000256" key="4">
    <source>
        <dbReference type="ARBA" id="ARBA00022679"/>
    </source>
</evidence>
<comment type="cofactor">
    <cofactor evidence="1 10">
        <name>pyridoxal 5'-phosphate</name>
        <dbReference type="ChEBI" id="CHEBI:597326"/>
    </cofactor>
</comment>
<accession>A0A7G9WJ12</accession>
<reference evidence="12 13" key="1">
    <citation type="submission" date="2020-08" db="EMBL/GenBank/DDBJ databases">
        <authorList>
            <person name="Ren C."/>
            <person name="Gu Y."/>
            <person name="Xu Y."/>
        </authorList>
    </citation>
    <scope>NUCLEOTIDE SEQUENCE [LARGE SCALE GENOMIC DNA]</scope>
    <source>
        <strain evidence="12 13">LBM18003</strain>
    </source>
</reference>
<dbReference type="GO" id="GO:0046872">
    <property type="term" value="F:metal ion binding"/>
    <property type="evidence" value="ECO:0007669"/>
    <property type="project" value="UniProtKB-KW"/>
</dbReference>
<dbReference type="InterPro" id="IPR000192">
    <property type="entry name" value="Aminotrans_V_dom"/>
</dbReference>
<dbReference type="EC" id="2.8.1.7" evidence="3"/>
<dbReference type="Pfam" id="PF00266">
    <property type="entry name" value="Aminotran_5"/>
    <property type="match status" value="1"/>
</dbReference>
<keyword evidence="13" id="KW-1185">Reference proteome</keyword>
<evidence type="ECO:0000313" key="12">
    <source>
        <dbReference type="EMBL" id="QNO18674.1"/>
    </source>
</evidence>
<proteinExistence type="inferred from homology"/>
<evidence type="ECO:0000256" key="5">
    <source>
        <dbReference type="ARBA" id="ARBA00022723"/>
    </source>
</evidence>
<evidence type="ECO:0000256" key="8">
    <source>
        <dbReference type="ARBA" id="ARBA00023014"/>
    </source>
</evidence>
<comment type="similarity">
    <text evidence="2">Belongs to the class-V pyridoxal-phosphate-dependent aminotransferase family. NifS/IscS subfamily.</text>
</comment>
<gene>
    <name evidence="12" type="ORF">H6X83_03230</name>
</gene>
<protein>
    <recommendedName>
        <fullName evidence="3">cysteine desulfurase</fullName>
        <ecNumber evidence="3">2.8.1.7</ecNumber>
    </recommendedName>
</protein>
<dbReference type="EMBL" id="CP060696">
    <property type="protein sequence ID" value="QNO18674.1"/>
    <property type="molecule type" value="Genomic_DNA"/>
</dbReference>
<evidence type="ECO:0000256" key="10">
    <source>
        <dbReference type="RuleBase" id="RU004504"/>
    </source>
</evidence>
<evidence type="ECO:0000256" key="2">
    <source>
        <dbReference type="ARBA" id="ARBA00006490"/>
    </source>
</evidence>
<dbReference type="Gene3D" id="3.40.640.10">
    <property type="entry name" value="Type I PLP-dependent aspartate aminotransferase-like (Major domain)"/>
    <property type="match status" value="1"/>
</dbReference>
<dbReference type="SUPFAM" id="SSF53383">
    <property type="entry name" value="PLP-dependent transferases"/>
    <property type="match status" value="1"/>
</dbReference>
<dbReference type="FunFam" id="3.40.640.10:FF:000084">
    <property type="entry name" value="IscS-like cysteine desulfurase"/>
    <property type="match status" value="1"/>
</dbReference>
<comment type="catalytic activity">
    <reaction evidence="9">
        <text>(sulfur carrier)-H + L-cysteine = (sulfur carrier)-SH + L-alanine</text>
        <dbReference type="Rhea" id="RHEA:43892"/>
        <dbReference type="Rhea" id="RHEA-COMP:14737"/>
        <dbReference type="Rhea" id="RHEA-COMP:14739"/>
        <dbReference type="ChEBI" id="CHEBI:29917"/>
        <dbReference type="ChEBI" id="CHEBI:35235"/>
        <dbReference type="ChEBI" id="CHEBI:57972"/>
        <dbReference type="ChEBI" id="CHEBI:64428"/>
        <dbReference type="EC" id="2.8.1.7"/>
    </reaction>
</comment>
<keyword evidence="5" id="KW-0479">Metal-binding</keyword>
<evidence type="ECO:0000313" key="13">
    <source>
        <dbReference type="Proteomes" id="UP000516046"/>
    </source>
</evidence>
<dbReference type="InterPro" id="IPR015422">
    <property type="entry name" value="PyrdxlP-dep_Trfase_small"/>
</dbReference>
<dbReference type="Proteomes" id="UP000516046">
    <property type="component" value="Chromosome"/>
</dbReference>
<name>A0A7G9WJ12_9FIRM</name>
<dbReference type="Gene3D" id="1.10.260.50">
    <property type="match status" value="1"/>
</dbReference>
<evidence type="ECO:0000256" key="3">
    <source>
        <dbReference type="ARBA" id="ARBA00012239"/>
    </source>
</evidence>
<dbReference type="InterPro" id="IPR020578">
    <property type="entry name" value="Aminotrans_V_PyrdxlP_BS"/>
</dbReference>
<keyword evidence="8" id="KW-0411">Iron-sulfur</keyword>
<dbReference type="InterPro" id="IPR015424">
    <property type="entry name" value="PyrdxlP-dep_Trfase"/>
</dbReference>
<dbReference type="InterPro" id="IPR015421">
    <property type="entry name" value="PyrdxlP-dep_Trfase_major"/>
</dbReference>
<dbReference type="Gene3D" id="3.90.1150.10">
    <property type="entry name" value="Aspartate Aminotransferase, domain 1"/>
    <property type="match status" value="1"/>
</dbReference>
<evidence type="ECO:0000256" key="9">
    <source>
        <dbReference type="ARBA" id="ARBA00050776"/>
    </source>
</evidence>
<keyword evidence="7" id="KW-0408">Iron</keyword>
<sequence>MQKLIYADNAATTPLSENALAAMQPYLTTEFGNPSALYGPGRRARRAVEQARDDIAACLGAEPEEIAFTACGTESDNWAIKGIARCQAENGKKHIITSAFEHHAVLHACKALAHYGFHVTYLPVSAEGYVSPQELEAAITENTALVSIMFANNELGTVQPIEKLADVCKKHGVPFHSDAVQAAGHLPIDVHRQNIGLLSLSAHKFGGPKGTGVLYIRRNLHPSPLMDGGAQEQGRRGGTENIAGIVGMAAALKGRTASLEADAARVSALRDRLESGLLFAVPGCHRNGGDSRLPGHLNLRFDGIEGESLLLMLDQAGICASSGSACTAGSIDPSHVLQAIGLSKEQARSSLRLSLGVQNTEADVERLLQVIPEVVSKLRSFQPFAK</sequence>
<evidence type="ECO:0000259" key="11">
    <source>
        <dbReference type="Pfam" id="PF00266"/>
    </source>
</evidence>
<dbReference type="RefSeq" id="WP_212507740.1">
    <property type="nucleotide sequence ID" value="NZ_CP060696.1"/>
</dbReference>
<dbReference type="PIRSF" id="PIRSF005572">
    <property type="entry name" value="NifS"/>
    <property type="match status" value="1"/>
</dbReference>
<dbReference type="PANTHER" id="PTHR11601:SF34">
    <property type="entry name" value="CYSTEINE DESULFURASE"/>
    <property type="match status" value="1"/>
</dbReference>